<gene>
    <name evidence="4" type="ORF">ACAOBT_LOCUS35011</name>
</gene>
<dbReference type="PANTHER" id="PTHR43157:SF31">
    <property type="entry name" value="PHOSPHATIDYLINOSITOL-GLYCAN BIOSYNTHESIS CLASS F PROTEIN"/>
    <property type="match status" value="1"/>
</dbReference>
<dbReference type="CDD" id="cd05327">
    <property type="entry name" value="retinol-DH_like_SDR_c_like"/>
    <property type="match status" value="1"/>
</dbReference>
<dbReference type="PRINTS" id="PR00081">
    <property type="entry name" value="GDHRDH"/>
</dbReference>
<dbReference type="GO" id="GO:0016491">
    <property type="term" value="F:oxidoreductase activity"/>
    <property type="evidence" value="ECO:0007669"/>
    <property type="project" value="UniProtKB-KW"/>
</dbReference>
<dbReference type="InterPro" id="IPR002347">
    <property type="entry name" value="SDR_fam"/>
</dbReference>
<keyword evidence="3" id="KW-0472">Membrane</keyword>
<dbReference type="InterPro" id="IPR036291">
    <property type="entry name" value="NAD(P)-bd_dom_sf"/>
</dbReference>
<organism evidence="4 5">
    <name type="scientific">Acanthoscelides obtectus</name>
    <name type="common">Bean weevil</name>
    <name type="synonym">Bruchus obtectus</name>
    <dbReference type="NCBI Taxonomy" id="200917"/>
    <lineage>
        <taxon>Eukaryota</taxon>
        <taxon>Metazoa</taxon>
        <taxon>Ecdysozoa</taxon>
        <taxon>Arthropoda</taxon>
        <taxon>Hexapoda</taxon>
        <taxon>Insecta</taxon>
        <taxon>Pterygota</taxon>
        <taxon>Neoptera</taxon>
        <taxon>Endopterygota</taxon>
        <taxon>Coleoptera</taxon>
        <taxon>Polyphaga</taxon>
        <taxon>Cucujiformia</taxon>
        <taxon>Chrysomeloidea</taxon>
        <taxon>Chrysomelidae</taxon>
        <taxon>Bruchinae</taxon>
        <taxon>Bruchini</taxon>
        <taxon>Acanthoscelides</taxon>
    </lineage>
</organism>
<dbReference type="PRINTS" id="PR00080">
    <property type="entry name" value="SDRFAMILY"/>
</dbReference>
<evidence type="ECO:0000313" key="4">
    <source>
        <dbReference type="EMBL" id="CAH2015887.1"/>
    </source>
</evidence>
<dbReference type="Proteomes" id="UP001152888">
    <property type="component" value="Unassembled WGS sequence"/>
</dbReference>
<dbReference type="OrthoDB" id="191139at2759"/>
<keyword evidence="3" id="KW-1133">Transmembrane helix</keyword>
<dbReference type="Gene3D" id="3.40.50.720">
    <property type="entry name" value="NAD(P)-binding Rossmann-like Domain"/>
    <property type="match status" value="1"/>
</dbReference>
<dbReference type="EMBL" id="CAKOFQ010008766">
    <property type="protein sequence ID" value="CAH2015887.1"/>
    <property type="molecule type" value="Genomic_DNA"/>
</dbReference>
<name>A0A9P0MN24_ACAOB</name>
<comment type="similarity">
    <text evidence="2">Belongs to the short-chain dehydrogenases/reductases (SDR) family.</text>
</comment>
<evidence type="ECO:0000256" key="1">
    <source>
        <dbReference type="ARBA" id="ARBA00023002"/>
    </source>
</evidence>
<feature type="transmembrane region" description="Helical" evidence="3">
    <location>
        <begin position="6"/>
        <end position="22"/>
    </location>
</feature>
<reference evidence="4" key="1">
    <citation type="submission" date="2022-03" db="EMBL/GenBank/DDBJ databases">
        <authorList>
            <person name="Sayadi A."/>
        </authorList>
    </citation>
    <scope>NUCLEOTIDE SEQUENCE</scope>
</reference>
<protein>
    <submittedName>
        <fullName evidence="4">Uncharacterized protein</fullName>
    </submittedName>
</protein>
<dbReference type="Pfam" id="PF00106">
    <property type="entry name" value="adh_short"/>
    <property type="match status" value="1"/>
</dbReference>
<comment type="caution">
    <text evidence="4">The sequence shown here is derived from an EMBL/GenBank/DDBJ whole genome shotgun (WGS) entry which is preliminary data.</text>
</comment>
<dbReference type="AlphaFoldDB" id="A0A9P0MN24"/>
<evidence type="ECO:0000256" key="2">
    <source>
        <dbReference type="RuleBase" id="RU000363"/>
    </source>
</evidence>
<keyword evidence="3" id="KW-0812">Transmembrane</keyword>
<evidence type="ECO:0000313" key="5">
    <source>
        <dbReference type="Proteomes" id="UP001152888"/>
    </source>
</evidence>
<dbReference type="PANTHER" id="PTHR43157">
    <property type="entry name" value="PHOSPHATIDYLINOSITOL-GLYCAN BIOSYNTHESIS CLASS F PROTEIN-RELATED"/>
    <property type="match status" value="1"/>
</dbReference>
<proteinExistence type="inferred from homology"/>
<keyword evidence="1" id="KW-0560">Oxidoreductase</keyword>
<sequence>MGIYLTIVFYSAIALVILKLYIKLTTGWCYSQVCLKGKTVLVTGGNSGIGYETAADFAKRGANVIIACRNKDRAEAACEKIKKETHNQDIHYKLVDLSSFASVRKLAEEINQTEDHLDILVNNAGVYNVGNQLTEDGQQLLIQTNHYSPFLLTNLLLDLMKKSKSRIVNVSSLAGMAAKMDLEKLNKYNNFFTDYALSKLCNIMFTIELASRLKGTSVTTYSVHPGTVKTEIIRDSGLVAIVSRSIIRTLFKNATEGAQTSIYCAVQNDLEPFSGEHFEDCHMVERYKSAQDVWIAKSVWAKSENVVQLR</sequence>
<dbReference type="SUPFAM" id="SSF51735">
    <property type="entry name" value="NAD(P)-binding Rossmann-fold domains"/>
    <property type="match status" value="1"/>
</dbReference>
<evidence type="ECO:0000256" key="3">
    <source>
        <dbReference type="SAM" id="Phobius"/>
    </source>
</evidence>
<keyword evidence="5" id="KW-1185">Reference proteome</keyword>
<accession>A0A9P0MN24</accession>